<evidence type="ECO:0000313" key="2">
    <source>
        <dbReference type="Proteomes" id="UP000195667"/>
    </source>
</evidence>
<keyword evidence="2" id="KW-1185">Reference proteome</keyword>
<dbReference type="Proteomes" id="UP000195667">
    <property type="component" value="Unassembled WGS sequence"/>
</dbReference>
<organism evidence="1 2">
    <name type="scientific">Crenothrix polyspora</name>
    <dbReference type="NCBI Taxonomy" id="360316"/>
    <lineage>
        <taxon>Bacteria</taxon>
        <taxon>Pseudomonadati</taxon>
        <taxon>Pseudomonadota</taxon>
        <taxon>Gammaproteobacteria</taxon>
        <taxon>Methylococcales</taxon>
        <taxon>Crenotrichaceae</taxon>
        <taxon>Crenothrix</taxon>
    </lineage>
</organism>
<evidence type="ECO:0000313" key="1">
    <source>
        <dbReference type="EMBL" id="SJM92058.1"/>
    </source>
</evidence>
<accession>A0A1R4H6Z7</accession>
<dbReference type="EMBL" id="FUKI01000098">
    <property type="protein sequence ID" value="SJM92058.1"/>
    <property type="molecule type" value="Genomic_DNA"/>
</dbReference>
<reference evidence="2" key="1">
    <citation type="submission" date="2017-02" db="EMBL/GenBank/DDBJ databases">
        <authorList>
            <person name="Daims H."/>
        </authorList>
    </citation>
    <scope>NUCLEOTIDE SEQUENCE [LARGE SCALE GENOMIC DNA]</scope>
</reference>
<name>A0A1R4H6Z7_9GAMM</name>
<sequence length="55" mass="6279">MALLERILSINLYSHVAPSVYNAYVCNKQRNRKIEGRYSKLCSVIDVSTLKFSVS</sequence>
<protein>
    <submittedName>
        <fullName evidence="1">Uncharacterized protein</fullName>
    </submittedName>
</protein>
<proteinExistence type="predicted"/>
<gene>
    <name evidence="1" type="ORF">CRENPOLYSF1_240014</name>
</gene>
<dbReference type="AlphaFoldDB" id="A0A1R4H6Z7"/>